<proteinExistence type="predicted"/>
<keyword evidence="2" id="KW-1185">Reference proteome</keyword>
<gene>
    <name evidence="1" type="ORF">MUN89_07220</name>
</gene>
<reference evidence="1 2" key="1">
    <citation type="submission" date="2022-04" db="EMBL/GenBank/DDBJ databases">
        <title>Halobacillus sp. isolated from saltern.</title>
        <authorList>
            <person name="Won M."/>
            <person name="Lee C.-M."/>
            <person name="Woen H.-Y."/>
            <person name="Kwon S.-W."/>
        </authorList>
    </citation>
    <scope>NUCLEOTIDE SEQUENCE [LARGE SCALE GENOMIC DNA]</scope>
    <source>
        <strain evidence="1 2">SSBR10-3</strain>
    </source>
</reference>
<sequence length="70" mass="8156">MMIQPDDRIANPGQVVSFERNDIVFKGKVIPSQCQRSVIVDLTIMENLEEIDFEFDRTVVAHTNYRIEDE</sequence>
<evidence type="ECO:0000313" key="1">
    <source>
        <dbReference type="EMBL" id="UOQ45713.1"/>
    </source>
</evidence>
<dbReference type="EMBL" id="CP095073">
    <property type="protein sequence ID" value="UOQ45713.1"/>
    <property type="molecule type" value="Genomic_DNA"/>
</dbReference>
<organism evidence="1 2">
    <name type="scientific">Halobacillus salinarum</name>
    <dbReference type="NCBI Taxonomy" id="2932257"/>
    <lineage>
        <taxon>Bacteria</taxon>
        <taxon>Bacillati</taxon>
        <taxon>Bacillota</taxon>
        <taxon>Bacilli</taxon>
        <taxon>Bacillales</taxon>
        <taxon>Bacillaceae</taxon>
        <taxon>Halobacillus</taxon>
    </lineage>
</organism>
<accession>A0ABY4EMN2</accession>
<dbReference type="Pfam" id="PF09953">
    <property type="entry name" value="DUF2187"/>
    <property type="match status" value="1"/>
</dbReference>
<name>A0ABY4EMN2_9BACI</name>
<evidence type="ECO:0000313" key="2">
    <source>
        <dbReference type="Proteomes" id="UP000831787"/>
    </source>
</evidence>
<dbReference type="RefSeq" id="WP_244712543.1">
    <property type="nucleotide sequence ID" value="NZ_CP095073.1"/>
</dbReference>
<protein>
    <submittedName>
        <fullName evidence="1">YkvS family protein</fullName>
    </submittedName>
</protein>
<dbReference type="InterPro" id="IPR018690">
    <property type="entry name" value="DUF2187"/>
</dbReference>
<dbReference type="Proteomes" id="UP000831787">
    <property type="component" value="Chromosome"/>
</dbReference>